<evidence type="ECO:0000313" key="3">
    <source>
        <dbReference type="Proteomes" id="UP000326279"/>
    </source>
</evidence>
<protein>
    <submittedName>
        <fullName evidence="2">Terminase small subunit</fullName>
    </submittedName>
</protein>
<dbReference type="GeneID" id="80019481"/>
<proteinExistence type="predicted"/>
<evidence type="ECO:0000256" key="1">
    <source>
        <dbReference type="SAM" id="MobiDB-lite"/>
    </source>
</evidence>
<dbReference type="KEGG" id="vg:80019481"/>
<dbReference type="Pfam" id="PF25673">
    <property type="entry name" value="Terminase_7"/>
    <property type="match status" value="1"/>
</dbReference>
<gene>
    <name evidence="2" type="primary">6</name>
    <name evidence="2" type="ORF">PBI_MALAGASYROSE_6</name>
</gene>
<evidence type="ECO:0000313" key="2">
    <source>
        <dbReference type="EMBL" id="QFG08856.1"/>
    </source>
</evidence>
<feature type="region of interest" description="Disordered" evidence="1">
    <location>
        <begin position="1"/>
        <end position="36"/>
    </location>
</feature>
<keyword evidence="3" id="KW-1185">Reference proteome</keyword>
<sequence length="154" mass="16833">MSGPPPTRDSARRRSNKPASYGEAEPEVVEGASTPPSARVLGFGDDVHELIQSLWDAVQESAEARYYSDADWQRVRLELYYGNKLLLGNRTPGAEAWKTLQMGLNTLLISPADKRRVGIELAPVKVDEDDKAADEALAEVLTLVQRPPTGTDGD</sequence>
<name>A0A5J6TDF3_9CAUD</name>
<dbReference type="EMBL" id="MN234170">
    <property type="protein sequence ID" value="QFG08856.1"/>
    <property type="molecule type" value="Genomic_DNA"/>
</dbReference>
<accession>A0A5J6TDF3</accession>
<dbReference type="RefSeq" id="YP_010754878.1">
    <property type="nucleotide sequence ID" value="NC_073465.1"/>
</dbReference>
<dbReference type="Proteomes" id="UP000326279">
    <property type="component" value="Segment"/>
</dbReference>
<reference evidence="2 3" key="1">
    <citation type="submission" date="2019-07" db="EMBL/GenBank/DDBJ databases">
        <authorList>
            <person name="Garlena R.A."/>
            <person name="Russell D.A."/>
            <person name="Pope W.H."/>
            <person name="Jacobs-Sera D."/>
            <person name="Hatfull G.F."/>
        </authorList>
    </citation>
    <scope>NUCLEOTIDE SEQUENCE [LARGE SCALE GENOMIC DNA]</scope>
</reference>
<dbReference type="InterPro" id="IPR057972">
    <property type="entry name" value="Terminase_7"/>
</dbReference>
<organism evidence="2 3">
    <name type="scientific">Mycobacterium phage MalagasyRose</name>
    <dbReference type="NCBI Taxonomy" id="2599870"/>
    <lineage>
        <taxon>Viruses</taxon>
        <taxon>Duplodnaviria</taxon>
        <taxon>Heunggongvirae</taxon>
        <taxon>Uroviricota</taxon>
        <taxon>Caudoviricetes</taxon>
        <taxon>Malagasyrosevirus</taxon>
        <taxon>Malagasyrosevirus malagasyrose</taxon>
    </lineage>
</organism>